<evidence type="ECO:0000256" key="10">
    <source>
        <dbReference type="ARBA" id="ARBA00022741"/>
    </source>
</evidence>
<evidence type="ECO:0000256" key="20">
    <source>
        <dbReference type="PIRSR" id="PIRSR039102-3"/>
    </source>
</evidence>
<dbReference type="PANTHER" id="PTHR23132:SF23">
    <property type="entry name" value="D-ALANINE--D-ALANINE LIGASE B"/>
    <property type="match status" value="1"/>
</dbReference>
<comment type="subcellular location">
    <subcellularLocation>
        <location evidence="3 18">Cytoplasm</location>
    </subcellularLocation>
</comment>
<dbReference type="Gene3D" id="3.40.50.20">
    <property type="match status" value="1"/>
</dbReference>
<evidence type="ECO:0000256" key="17">
    <source>
        <dbReference type="ARBA" id="ARBA00047614"/>
    </source>
</evidence>
<feature type="binding site" evidence="20">
    <location>
        <position position="278"/>
    </location>
    <ligand>
        <name>Mg(2+)</name>
        <dbReference type="ChEBI" id="CHEBI:18420"/>
        <label>2</label>
    </ligand>
</feature>
<keyword evidence="8 18" id="KW-0436">Ligase</keyword>
<evidence type="ECO:0000256" key="11">
    <source>
        <dbReference type="ARBA" id="ARBA00022840"/>
    </source>
</evidence>
<evidence type="ECO:0000256" key="5">
    <source>
        <dbReference type="ARBA" id="ARBA00010871"/>
    </source>
</evidence>
<dbReference type="SUPFAM" id="SSF56059">
    <property type="entry name" value="Glutathione synthetase ATP-binding domain-like"/>
    <property type="match status" value="1"/>
</dbReference>
<dbReference type="NCBIfam" id="NF002378">
    <property type="entry name" value="PRK01372.1"/>
    <property type="match status" value="1"/>
</dbReference>
<keyword evidence="10 21" id="KW-0547">Nucleotide-binding</keyword>
<comment type="cofactor">
    <cofactor evidence="20">
        <name>Mg(2+)</name>
        <dbReference type="ChEBI" id="CHEBI:18420"/>
    </cofactor>
    <cofactor evidence="20">
        <name>Mn(2+)</name>
        <dbReference type="ChEBI" id="CHEBI:29035"/>
    </cofactor>
    <text evidence="20">Binds 2 magnesium or manganese ions per subunit.</text>
</comment>
<evidence type="ECO:0000256" key="15">
    <source>
        <dbReference type="ARBA" id="ARBA00023211"/>
    </source>
</evidence>
<evidence type="ECO:0000256" key="2">
    <source>
        <dbReference type="ARBA" id="ARBA00003921"/>
    </source>
</evidence>
<dbReference type="PROSITE" id="PS50975">
    <property type="entry name" value="ATP_GRASP"/>
    <property type="match status" value="1"/>
</dbReference>
<comment type="pathway">
    <text evidence="4 18">Cell wall biogenesis; peptidoglycan biosynthesis.</text>
</comment>
<dbReference type="AlphaFoldDB" id="A0A450ZVK4"/>
<feature type="binding site" evidence="20">
    <location>
        <position position="278"/>
    </location>
    <ligand>
        <name>Mg(2+)</name>
        <dbReference type="ChEBI" id="CHEBI:18420"/>
        <label>1</label>
    </ligand>
</feature>
<comment type="catalytic activity">
    <reaction evidence="17 18">
        <text>2 D-alanine + ATP = D-alanyl-D-alanine + ADP + phosphate + H(+)</text>
        <dbReference type="Rhea" id="RHEA:11224"/>
        <dbReference type="ChEBI" id="CHEBI:15378"/>
        <dbReference type="ChEBI" id="CHEBI:30616"/>
        <dbReference type="ChEBI" id="CHEBI:43474"/>
        <dbReference type="ChEBI" id="CHEBI:57416"/>
        <dbReference type="ChEBI" id="CHEBI:57822"/>
        <dbReference type="ChEBI" id="CHEBI:456216"/>
        <dbReference type="EC" id="6.3.2.4"/>
    </reaction>
</comment>
<accession>A0A450ZVK4</accession>
<dbReference type="PROSITE" id="PS00843">
    <property type="entry name" value="DALA_DALA_LIGASE_1"/>
    <property type="match status" value="1"/>
</dbReference>
<dbReference type="UniPathway" id="UPA00219"/>
<protein>
    <recommendedName>
        <fullName evidence="6 18">D-alanine--D-alanine ligase</fullName>
        <ecNumber evidence="6 18">6.3.2.4</ecNumber>
    </recommendedName>
    <alternativeName>
        <fullName evidence="18">D-Ala-D-Ala ligase</fullName>
    </alternativeName>
    <alternativeName>
        <fullName evidence="18">D-alanylalanine synthetase</fullName>
    </alternativeName>
</protein>
<evidence type="ECO:0000256" key="9">
    <source>
        <dbReference type="ARBA" id="ARBA00022723"/>
    </source>
</evidence>
<dbReference type="Gene3D" id="3.30.470.20">
    <property type="entry name" value="ATP-grasp fold, B domain"/>
    <property type="match status" value="1"/>
</dbReference>
<evidence type="ECO:0000256" key="19">
    <source>
        <dbReference type="PIRSR" id="PIRSR039102-1"/>
    </source>
</evidence>
<feature type="binding site" evidence="20">
    <location>
        <position position="280"/>
    </location>
    <ligand>
        <name>Mg(2+)</name>
        <dbReference type="ChEBI" id="CHEBI:18420"/>
        <label>2</label>
    </ligand>
</feature>
<keyword evidence="15 20" id="KW-0464">Manganese</keyword>
<dbReference type="HAMAP" id="MF_00047">
    <property type="entry name" value="Dala_Dala_lig"/>
    <property type="match status" value="1"/>
</dbReference>
<keyword evidence="11 21" id="KW-0067">ATP-binding</keyword>
<dbReference type="EC" id="6.3.2.4" evidence="6 18"/>
<dbReference type="GO" id="GO:0046872">
    <property type="term" value="F:metal ion binding"/>
    <property type="evidence" value="ECO:0007669"/>
    <property type="project" value="UniProtKB-KW"/>
</dbReference>
<dbReference type="InterPro" id="IPR005905">
    <property type="entry name" value="D_ala_D_ala"/>
</dbReference>
<dbReference type="GO" id="GO:0008716">
    <property type="term" value="F:D-alanine-D-alanine ligase activity"/>
    <property type="evidence" value="ECO:0007669"/>
    <property type="project" value="UniProtKB-UniRule"/>
</dbReference>
<keyword evidence="14 18" id="KW-0573">Peptidoglycan synthesis</keyword>
<evidence type="ECO:0000256" key="3">
    <source>
        <dbReference type="ARBA" id="ARBA00004496"/>
    </source>
</evidence>
<feature type="domain" description="ATP-grasp" evidence="22">
    <location>
        <begin position="115"/>
        <end position="311"/>
    </location>
</feature>
<evidence type="ECO:0000259" key="22">
    <source>
        <dbReference type="PROSITE" id="PS50975"/>
    </source>
</evidence>
<dbReference type="EMBL" id="CAADFX010000070">
    <property type="protein sequence ID" value="VFK57811.1"/>
    <property type="molecule type" value="Genomic_DNA"/>
</dbReference>
<keyword evidence="12 20" id="KW-0460">Magnesium</keyword>
<dbReference type="InterPro" id="IPR011761">
    <property type="entry name" value="ATP-grasp"/>
</dbReference>
<feature type="active site" evidence="19">
    <location>
        <position position="289"/>
    </location>
</feature>
<dbReference type="GO" id="GO:0071555">
    <property type="term" value="P:cell wall organization"/>
    <property type="evidence" value="ECO:0007669"/>
    <property type="project" value="UniProtKB-KW"/>
</dbReference>
<evidence type="ECO:0000256" key="16">
    <source>
        <dbReference type="ARBA" id="ARBA00023316"/>
    </source>
</evidence>
<dbReference type="SUPFAM" id="SSF52440">
    <property type="entry name" value="PreATP-grasp domain"/>
    <property type="match status" value="1"/>
</dbReference>
<organism evidence="23">
    <name type="scientific">Candidatus Kentrum sp. TUN</name>
    <dbReference type="NCBI Taxonomy" id="2126343"/>
    <lineage>
        <taxon>Bacteria</taxon>
        <taxon>Pseudomonadati</taxon>
        <taxon>Pseudomonadota</taxon>
        <taxon>Gammaproteobacteria</taxon>
        <taxon>Candidatus Kentrum</taxon>
    </lineage>
</organism>
<name>A0A450ZVK4_9GAMM</name>
<evidence type="ECO:0000313" key="23">
    <source>
        <dbReference type="EMBL" id="VFK57811.1"/>
    </source>
</evidence>
<reference evidence="23" key="1">
    <citation type="submission" date="2019-02" db="EMBL/GenBank/DDBJ databases">
        <authorList>
            <person name="Gruber-Vodicka R. H."/>
            <person name="Seah K. B. B."/>
        </authorList>
    </citation>
    <scope>NUCLEOTIDE SEQUENCE</scope>
    <source>
        <strain evidence="23">BECK_BY1</strain>
    </source>
</reference>
<dbReference type="Gene3D" id="3.30.1490.20">
    <property type="entry name" value="ATP-grasp fold, A domain"/>
    <property type="match status" value="1"/>
</dbReference>
<dbReference type="InterPro" id="IPR011127">
    <property type="entry name" value="Dala_Dala_lig_N"/>
</dbReference>
<dbReference type="InterPro" id="IPR000291">
    <property type="entry name" value="D-Ala_lig_Van_CS"/>
</dbReference>
<evidence type="ECO:0000256" key="1">
    <source>
        <dbReference type="ARBA" id="ARBA00001936"/>
    </source>
</evidence>
<dbReference type="PIRSF" id="PIRSF039102">
    <property type="entry name" value="Ddl/VanB"/>
    <property type="match status" value="1"/>
</dbReference>
<evidence type="ECO:0000256" key="13">
    <source>
        <dbReference type="ARBA" id="ARBA00022960"/>
    </source>
</evidence>
<keyword evidence="16 18" id="KW-0961">Cell wall biogenesis/degradation</keyword>
<dbReference type="Pfam" id="PF01820">
    <property type="entry name" value="Dala_Dala_lig_N"/>
    <property type="match status" value="1"/>
</dbReference>
<feature type="active site" evidence="19">
    <location>
        <position position="29"/>
    </location>
</feature>
<comment type="function">
    <text evidence="2 18">Cell wall formation.</text>
</comment>
<evidence type="ECO:0000256" key="7">
    <source>
        <dbReference type="ARBA" id="ARBA00022490"/>
    </source>
</evidence>
<dbReference type="PANTHER" id="PTHR23132">
    <property type="entry name" value="D-ALANINE--D-ALANINE LIGASE"/>
    <property type="match status" value="1"/>
</dbReference>
<dbReference type="InterPro" id="IPR013815">
    <property type="entry name" value="ATP_grasp_subdomain_1"/>
</dbReference>
<evidence type="ECO:0000256" key="8">
    <source>
        <dbReference type="ARBA" id="ARBA00022598"/>
    </source>
</evidence>
<keyword evidence="9 20" id="KW-0479">Metal-binding</keyword>
<evidence type="ECO:0000256" key="6">
    <source>
        <dbReference type="ARBA" id="ARBA00012216"/>
    </source>
</evidence>
<evidence type="ECO:0000256" key="21">
    <source>
        <dbReference type="PROSITE-ProRule" id="PRU00409"/>
    </source>
</evidence>
<dbReference type="GO" id="GO:0005524">
    <property type="term" value="F:ATP binding"/>
    <property type="evidence" value="ECO:0007669"/>
    <property type="project" value="UniProtKB-UniRule"/>
</dbReference>
<keyword evidence="7 18" id="KW-0963">Cytoplasm</keyword>
<dbReference type="Pfam" id="PF07478">
    <property type="entry name" value="Dala_Dala_lig_C"/>
    <property type="match status" value="1"/>
</dbReference>
<dbReference type="PROSITE" id="PS00844">
    <property type="entry name" value="DALA_DALA_LIGASE_2"/>
    <property type="match status" value="1"/>
</dbReference>
<keyword evidence="13 18" id="KW-0133">Cell shape</keyword>
<evidence type="ECO:0000256" key="4">
    <source>
        <dbReference type="ARBA" id="ARBA00004752"/>
    </source>
</evidence>
<proteinExistence type="inferred from homology"/>
<dbReference type="GO" id="GO:0009252">
    <property type="term" value="P:peptidoglycan biosynthetic process"/>
    <property type="evidence" value="ECO:0007669"/>
    <property type="project" value="UniProtKB-UniRule"/>
</dbReference>
<dbReference type="NCBIfam" id="TIGR01205">
    <property type="entry name" value="D_ala_D_alaTIGR"/>
    <property type="match status" value="1"/>
</dbReference>
<comment type="similarity">
    <text evidence="5 18">Belongs to the D-alanine--D-alanine ligase family.</text>
</comment>
<evidence type="ECO:0000256" key="14">
    <source>
        <dbReference type="ARBA" id="ARBA00022984"/>
    </source>
</evidence>
<dbReference type="InterPro" id="IPR016185">
    <property type="entry name" value="PreATP-grasp_dom_sf"/>
</dbReference>
<gene>
    <name evidence="18" type="primary">ddl</name>
    <name evidence="23" type="ORF">BECKTUN1418D_GA0071000_10701</name>
</gene>
<dbReference type="InterPro" id="IPR011095">
    <property type="entry name" value="Dala_Dala_lig_C"/>
</dbReference>
<feature type="binding site" evidence="20">
    <location>
        <position position="265"/>
    </location>
    <ligand>
        <name>Mg(2+)</name>
        <dbReference type="ChEBI" id="CHEBI:18420"/>
        <label>1</label>
    </ligand>
</feature>
<feature type="active site" evidence="19">
    <location>
        <position position="157"/>
    </location>
</feature>
<comment type="cofactor">
    <cofactor evidence="1">
        <name>Mn(2+)</name>
        <dbReference type="ChEBI" id="CHEBI:29035"/>
    </cofactor>
</comment>
<sequence>MEIHLNRPSINHPAEFGKVAVLFGGLSAERLVSLESSQAVLNALHHRNVNAYGIDLKEDTLVRLREDCYDRAFVILHGRGGEDGILQGMLETMGIAYTGSGVLGSALSMDKARSKYLWQAVGIPTPPFQVVRSEGELVLAAKKLGLPLIIKPVHEGSSIGVSKVTDLRNLNEAWRRAVHYDPLVLVEQWIEGTEYTAAILDRTVFPLIRLETSRAFYDFDAKYSDDAGTRYHCPCGLEAHREEFLGNIALHAFEALGAHGWGRVDFLCDALGEPWFIEINTVPGMTSHSLVPMAAQFAGISFEQLVWRILETSL</sequence>
<evidence type="ECO:0000256" key="12">
    <source>
        <dbReference type="ARBA" id="ARBA00022842"/>
    </source>
</evidence>
<dbReference type="FunFam" id="3.30.470.20:FF:000008">
    <property type="entry name" value="D-alanine--D-alanine ligase"/>
    <property type="match status" value="1"/>
</dbReference>
<dbReference type="GO" id="GO:0008360">
    <property type="term" value="P:regulation of cell shape"/>
    <property type="evidence" value="ECO:0007669"/>
    <property type="project" value="UniProtKB-KW"/>
</dbReference>
<evidence type="ECO:0000256" key="18">
    <source>
        <dbReference type="HAMAP-Rule" id="MF_00047"/>
    </source>
</evidence>
<dbReference type="GO" id="GO:0005829">
    <property type="term" value="C:cytosol"/>
    <property type="evidence" value="ECO:0007669"/>
    <property type="project" value="TreeGrafter"/>
</dbReference>